<evidence type="ECO:0000313" key="2">
    <source>
        <dbReference type="Proteomes" id="UP000570361"/>
    </source>
</evidence>
<reference evidence="1 2" key="1">
    <citation type="submission" date="2020-08" db="EMBL/GenBank/DDBJ databases">
        <title>Genomic Encyclopedia of Type Strains, Phase III (KMG-III): the genomes of soil and plant-associated and newly described type strains.</title>
        <authorList>
            <person name="Whitman W."/>
        </authorList>
    </citation>
    <scope>NUCLEOTIDE SEQUENCE [LARGE SCALE GENOMIC DNA]</scope>
    <source>
        <strain evidence="1 2">CECT 5862</strain>
    </source>
</reference>
<dbReference type="AlphaFoldDB" id="A0A7W5FLJ0"/>
<accession>A0A7W5FLJ0</accession>
<dbReference type="GO" id="GO:0000428">
    <property type="term" value="C:DNA-directed RNA polymerase complex"/>
    <property type="evidence" value="ECO:0007669"/>
    <property type="project" value="UniProtKB-KW"/>
</dbReference>
<gene>
    <name evidence="1" type="ORF">FHS18_001099</name>
</gene>
<keyword evidence="1" id="KW-0240">DNA-directed RNA polymerase</keyword>
<sequence length="89" mass="9910">MNGVADRTIELLRPVEVLCYQVAYYLLGNAADAAAASEEALLAMYRKPCLKSLTEEELHRLAKDTAIRCSLSRAKAIKIEQDQSSLQRL</sequence>
<organism evidence="1 2">
    <name type="scientific">Paenibacillus phyllosphaerae</name>
    <dbReference type="NCBI Taxonomy" id="274593"/>
    <lineage>
        <taxon>Bacteria</taxon>
        <taxon>Bacillati</taxon>
        <taxon>Bacillota</taxon>
        <taxon>Bacilli</taxon>
        <taxon>Bacillales</taxon>
        <taxon>Paenibacillaceae</taxon>
        <taxon>Paenibacillus</taxon>
    </lineage>
</organism>
<keyword evidence="1" id="KW-0804">Transcription</keyword>
<protein>
    <submittedName>
        <fullName evidence="1">DNA-directed RNA polymerase specialized sigma24 family protein</fullName>
    </submittedName>
</protein>
<dbReference type="EMBL" id="JACHXK010000002">
    <property type="protein sequence ID" value="MBB3109047.1"/>
    <property type="molecule type" value="Genomic_DNA"/>
</dbReference>
<name>A0A7W5FLJ0_9BACL</name>
<keyword evidence="2" id="KW-1185">Reference proteome</keyword>
<comment type="caution">
    <text evidence="1">The sequence shown here is derived from an EMBL/GenBank/DDBJ whole genome shotgun (WGS) entry which is preliminary data.</text>
</comment>
<dbReference type="RefSeq" id="WP_183597767.1">
    <property type="nucleotide sequence ID" value="NZ_JACHXK010000002.1"/>
</dbReference>
<proteinExistence type="predicted"/>
<evidence type="ECO:0000313" key="1">
    <source>
        <dbReference type="EMBL" id="MBB3109047.1"/>
    </source>
</evidence>
<dbReference type="Proteomes" id="UP000570361">
    <property type="component" value="Unassembled WGS sequence"/>
</dbReference>